<dbReference type="InterPro" id="IPR011008">
    <property type="entry name" value="Dimeric_a/b-barrel"/>
</dbReference>
<dbReference type="RefSeq" id="WP_082854389.1">
    <property type="nucleotide sequence ID" value="NZ_CP014699.1"/>
</dbReference>
<accession>A0A172Q629</accession>
<dbReference type="PROSITE" id="PS51725">
    <property type="entry name" value="ABM"/>
    <property type="match status" value="2"/>
</dbReference>
<dbReference type="Pfam" id="PF03992">
    <property type="entry name" value="ABM"/>
    <property type="match status" value="2"/>
</dbReference>
<dbReference type="InterPro" id="IPR050744">
    <property type="entry name" value="AI-2_Isomerase_LsrG"/>
</dbReference>
<dbReference type="STRING" id="1811193.A0O21_02085"/>
<dbReference type="Gene3D" id="3.30.70.100">
    <property type="match status" value="1"/>
</dbReference>
<feature type="domain" description="ABM" evidence="1">
    <location>
        <begin position="120"/>
        <end position="209"/>
    </location>
</feature>
<dbReference type="GO" id="GO:0003824">
    <property type="term" value="F:catalytic activity"/>
    <property type="evidence" value="ECO:0007669"/>
    <property type="project" value="TreeGrafter"/>
</dbReference>
<dbReference type="PANTHER" id="PTHR33336:SF3">
    <property type="entry name" value="ABM DOMAIN-CONTAINING PROTEIN"/>
    <property type="match status" value="1"/>
</dbReference>
<reference evidence="3" key="2">
    <citation type="submission" date="2016-03" db="EMBL/GenBank/DDBJ databases">
        <title>Streptococcus antelopensis sp. nov., isolated from the feces of the Tibetan antelope (Pantholops hodgsonii) in Hoh Xil National Nature Reserve, Qinghai, China.</title>
        <authorList>
            <person name="Bai X."/>
        </authorList>
    </citation>
    <scope>NUCLEOTIDE SEQUENCE [LARGE SCALE GENOMIC DNA]</scope>
    <source>
        <strain evidence="3">TA 26</strain>
    </source>
</reference>
<organism evidence="2 3">
    <name type="scientific">Streptococcus pantholopis</name>
    <dbReference type="NCBI Taxonomy" id="1811193"/>
    <lineage>
        <taxon>Bacteria</taxon>
        <taxon>Bacillati</taxon>
        <taxon>Bacillota</taxon>
        <taxon>Bacilli</taxon>
        <taxon>Lactobacillales</taxon>
        <taxon>Streptococcaceae</taxon>
        <taxon>Streptococcus</taxon>
    </lineage>
</organism>
<evidence type="ECO:0000313" key="2">
    <source>
        <dbReference type="EMBL" id="AND78898.1"/>
    </source>
</evidence>
<dbReference type="EMBL" id="CP014699">
    <property type="protein sequence ID" value="AND78898.1"/>
    <property type="molecule type" value="Genomic_DNA"/>
</dbReference>
<keyword evidence="3" id="KW-1185">Reference proteome</keyword>
<dbReference type="SUPFAM" id="SSF54909">
    <property type="entry name" value="Dimeric alpha+beta barrel"/>
    <property type="match status" value="2"/>
</dbReference>
<sequence length="232" mass="26468">MTNHLTKTPLMRIFKLKTAPDKLEDFKEIGKHNLQTSIEKEPGTLAMYSSYLPEDKTTFYVLEIYKDDEAYQAHAASQHFQSFAGFAAKHLTERLIYQTEPQWLREKEKAIDLHGQNELTVKLAEVDVKPEDNQNFRDIVTKEMAAAMAEEPGVLAMYAAKLADSAASWCFFEIYANDEAYEKHRQTPNFTAYLEQTREMVQSKKLISLTAGTLVNQGGLFFDSSLQQALKP</sequence>
<dbReference type="InterPro" id="IPR007138">
    <property type="entry name" value="ABM_dom"/>
</dbReference>
<dbReference type="PANTHER" id="PTHR33336">
    <property type="entry name" value="QUINOL MONOOXYGENASE YGIN-RELATED"/>
    <property type="match status" value="1"/>
</dbReference>
<name>A0A172Q629_9STRE</name>
<dbReference type="Proteomes" id="UP000077317">
    <property type="component" value="Chromosome"/>
</dbReference>
<evidence type="ECO:0000313" key="3">
    <source>
        <dbReference type="Proteomes" id="UP000077317"/>
    </source>
</evidence>
<dbReference type="AlphaFoldDB" id="A0A172Q629"/>
<reference evidence="2 3" key="1">
    <citation type="journal article" date="2016" name="Int. J. Syst. Evol. Microbiol.">
        <title>Streptococcuspantholopis sp. nov., isolated from faeces of the Tibetan antelope (Pantholops hodgsonii).</title>
        <authorList>
            <person name="Bai X."/>
            <person name="Xiong Y."/>
            <person name="Lu S."/>
            <person name="Jin D."/>
            <person name="Lai X."/>
            <person name="Yang J."/>
            <person name="Niu L."/>
            <person name="Hu S."/>
            <person name="Meng X."/>
            <person name="Pu J."/>
            <person name="Ye C."/>
            <person name="Xu J."/>
        </authorList>
    </citation>
    <scope>NUCLEOTIDE SEQUENCE [LARGE SCALE GENOMIC DNA]</scope>
    <source>
        <strain evidence="2 3">TA 26</strain>
    </source>
</reference>
<protein>
    <recommendedName>
        <fullName evidence="1">ABM domain-containing protein</fullName>
    </recommendedName>
</protein>
<dbReference type="OrthoDB" id="9812754at2"/>
<feature type="domain" description="ABM" evidence="1">
    <location>
        <begin position="10"/>
        <end position="99"/>
    </location>
</feature>
<gene>
    <name evidence="2" type="ORF">A0O21_02085</name>
</gene>
<proteinExistence type="predicted"/>
<dbReference type="KEGG" id="spat:A0O21_02085"/>
<evidence type="ECO:0000259" key="1">
    <source>
        <dbReference type="PROSITE" id="PS51725"/>
    </source>
</evidence>